<dbReference type="AlphaFoldDB" id="A0A258HKR0"/>
<feature type="signal peptide" evidence="1">
    <location>
        <begin position="1"/>
        <end position="21"/>
    </location>
</feature>
<accession>A0A258HKR0</accession>
<protein>
    <submittedName>
        <fullName evidence="2">Uncharacterized protein</fullName>
    </submittedName>
</protein>
<dbReference type="EMBL" id="NCEQ01000006">
    <property type="protein sequence ID" value="OYX57379.1"/>
    <property type="molecule type" value="Genomic_DNA"/>
</dbReference>
<keyword evidence="1" id="KW-0732">Signal</keyword>
<reference evidence="2 3" key="1">
    <citation type="submission" date="2017-03" db="EMBL/GenBank/DDBJ databases">
        <title>Lifting the veil on microbial sulfur biogeochemistry in mining wastewaters.</title>
        <authorList>
            <person name="Kantor R.S."/>
            <person name="Colenbrander Nelson T."/>
            <person name="Marshall S."/>
            <person name="Bennett D."/>
            <person name="Apte S."/>
            <person name="Camacho D."/>
            <person name="Thomas B.C."/>
            <person name="Warren L.A."/>
            <person name="Banfield J.F."/>
        </authorList>
    </citation>
    <scope>NUCLEOTIDE SEQUENCE [LARGE SCALE GENOMIC DNA]</scope>
    <source>
        <strain evidence="2">32-68-21</strain>
    </source>
</reference>
<sequence>MIKTLLTGVAMAMALSSPVLAQDDEPLLPSTPAQRQVQDRVAAAVFDVCLPLLDGADATSGWATLGIAPPAVPGADDEPLSIETDDGVRVLVSSDRCSIGAAYDEEAGVGDALNGLTTRMEAAAAAWTQQPGMEGVGIPYLSADARTLIFPDIPDASVSVTRFSISPEEVRAHYAAAEAAERRRAGEVVMATPALCAVMKDEDTAPTPDFGGVQVEIGGYDRFSGALLRGQLIAYLQTVAAGCTLEVIGGDPTPTNPTRIEIGAALSASGSGWTTAGANAWTRADGARIAVIEPLSESNNLAYTITPPN</sequence>
<dbReference type="Proteomes" id="UP000216147">
    <property type="component" value="Unassembled WGS sequence"/>
</dbReference>
<gene>
    <name evidence="2" type="ORF">B7Y86_06660</name>
</gene>
<evidence type="ECO:0000256" key="1">
    <source>
        <dbReference type="SAM" id="SignalP"/>
    </source>
</evidence>
<comment type="caution">
    <text evidence="2">The sequence shown here is derived from an EMBL/GenBank/DDBJ whole genome shotgun (WGS) entry which is preliminary data.</text>
</comment>
<feature type="chain" id="PRO_5013282677" evidence="1">
    <location>
        <begin position="22"/>
        <end position="309"/>
    </location>
</feature>
<organism evidence="2 3">
    <name type="scientific">Brevundimonas subvibrioides</name>
    <dbReference type="NCBI Taxonomy" id="74313"/>
    <lineage>
        <taxon>Bacteria</taxon>
        <taxon>Pseudomonadati</taxon>
        <taxon>Pseudomonadota</taxon>
        <taxon>Alphaproteobacteria</taxon>
        <taxon>Caulobacterales</taxon>
        <taxon>Caulobacteraceae</taxon>
        <taxon>Brevundimonas</taxon>
    </lineage>
</organism>
<evidence type="ECO:0000313" key="3">
    <source>
        <dbReference type="Proteomes" id="UP000216147"/>
    </source>
</evidence>
<evidence type="ECO:0000313" key="2">
    <source>
        <dbReference type="EMBL" id="OYX57379.1"/>
    </source>
</evidence>
<proteinExistence type="predicted"/>
<name>A0A258HKR0_9CAUL</name>